<dbReference type="EMBL" id="MDDG01000001">
    <property type="protein sequence ID" value="OQE46155.1"/>
    <property type="molecule type" value="Genomic_DNA"/>
</dbReference>
<keyword evidence="4" id="KW-1185">Reference proteome</keyword>
<reference evidence="4" key="1">
    <citation type="journal article" date="2017" name="Nat. Microbiol.">
        <title>Global analysis of biosynthetic gene clusters reveals vast potential of secondary metabolite production in Penicillium species.</title>
        <authorList>
            <person name="Nielsen J.C."/>
            <person name="Grijseels S."/>
            <person name="Prigent S."/>
            <person name="Ji B."/>
            <person name="Dainat J."/>
            <person name="Nielsen K.F."/>
            <person name="Frisvad J.C."/>
            <person name="Workman M."/>
            <person name="Nielsen J."/>
        </authorList>
    </citation>
    <scope>NUCLEOTIDE SEQUENCE [LARGE SCALE GENOMIC DNA]</scope>
    <source>
        <strain evidence="4">IBT 31321</strain>
    </source>
</reference>
<organism evidence="3 4">
    <name type="scientific">Penicillium coprophilum</name>
    <dbReference type="NCBI Taxonomy" id="36646"/>
    <lineage>
        <taxon>Eukaryota</taxon>
        <taxon>Fungi</taxon>
        <taxon>Dikarya</taxon>
        <taxon>Ascomycota</taxon>
        <taxon>Pezizomycotina</taxon>
        <taxon>Eurotiomycetes</taxon>
        <taxon>Eurotiomycetidae</taxon>
        <taxon>Eurotiales</taxon>
        <taxon>Aspergillaceae</taxon>
        <taxon>Penicillium</taxon>
    </lineage>
</organism>
<evidence type="ECO:0000259" key="2">
    <source>
        <dbReference type="PROSITE" id="PS51502"/>
    </source>
</evidence>
<dbReference type="SMART" id="SM00886">
    <property type="entry name" value="Dabb"/>
    <property type="match status" value="1"/>
</dbReference>
<gene>
    <name evidence="3" type="ORF">PENCOP_c001G08402</name>
</gene>
<name>A0A1V6V636_9EURO</name>
<dbReference type="SUPFAM" id="SSF54909">
    <property type="entry name" value="Dimeric alpha+beta barrel"/>
    <property type="match status" value="1"/>
</dbReference>
<dbReference type="Pfam" id="PF07876">
    <property type="entry name" value="Dabb"/>
    <property type="match status" value="1"/>
</dbReference>
<dbReference type="InterPro" id="IPR013097">
    <property type="entry name" value="Dabb"/>
</dbReference>
<protein>
    <recommendedName>
        <fullName evidence="2">Stress-response A/B barrel domain-containing protein</fullName>
    </recommendedName>
</protein>
<feature type="domain" description="Stress-response A/B barrel" evidence="2">
    <location>
        <begin position="3"/>
        <end position="101"/>
    </location>
</feature>
<comment type="caution">
    <text evidence="3">The sequence shown here is derived from an EMBL/GenBank/DDBJ whole genome shotgun (WGS) entry which is preliminary data.</text>
</comment>
<proteinExistence type="predicted"/>
<dbReference type="AlphaFoldDB" id="A0A1V6V636"/>
<dbReference type="PANTHER" id="PTHR33178">
    <property type="match status" value="1"/>
</dbReference>
<dbReference type="PROSITE" id="PS51502">
    <property type="entry name" value="S_R_A_B_BARREL"/>
    <property type="match status" value="1"/>
</dbReference>
<dbReference type="Gene3D" id="3.30.70.100">
    <property type="match status" value="1"/>
</dbReference>
<dbReference type="InterPro" id="IPR044662">
    <property type="entry name" value="HS1/DABB1-like"/>
</dbReference>
<dbReference type="Proteomes" id="UP000191500">
    <property type="component" value="Unassembled WGS sequence"/>
</dbReference>
<dbReference type="InterPro" id="IPR011008">
    <property type="entry name" value="Dimeric_a/b-barrel"/>
</dbReference>
<dbReference type="PANTHER" id="PTHR33178:SF17">
    <property type="entry name" value="STRESS-RESPONSE A_B BARREL DOMAIN-CONTAINING PROTEIN"/>
    <property type="match status" value="1"/>
</dbReference>
<evidence type="ECO:0000313" key="4">
    <source>
        <dbReference type="Proteomes" id="UP000191500"/>
    </source>
</evidence>
<comment type="subunit">
    <text evidence="1">Homodimer.</text>
</comment>
<evidence type="ECO:0000256" key="1">
    <source>
        <dbReference type="ARBA" id="ARBA00011738"/>
    </source>
</evidence>
<dbReference type="STRING" id="36646.A0A1V6V636"/>
<evidence type="ECO:0000313" key="3">
    <source>
        <dbReference type="EMBL" id="OQE46155.1"/>
    </source>
</evidence>
<sequence length="113" mass="12806">MVLVHIVLFKFRADIGDEIKQEFLSQIKTLKSLPCVKSQKLVVGGPSITSSIEKSKGFHYALMSYHEDQAALAEYQASSEHARVTGTYFIPYKEDLIRFDFETDQVDEALLGF</sequence>
<accession>A0A1V6V636</accession>